<dbReference type="AlphaFoldDB" id="A0A3N0EQD0"/>
<accession>A0A3N0EQD0</accession>
<dbReference type="RefSeq" id="WP_123215326.1">
    <property type="nucleotide sequence ID" value="NZ_RJTM01000035.1"/>
</dbReference>
<evidence type="ECO:0000313" key="1">
    <source>
        <dbReference type="EMBL" id="RNL89889.1"/>
    </source>
</evidence>
<organism evidence="1 2">
    <name type="scientific">Sinomicrobium pectinilyticum</name>
    <dbReference type="NCBI Taxonomy" id="1084421"/>
    <lineage>
        <taxon>Bacteria</taxon>
        <taxon>Pseudomonadati</taxon>
        <taxon>Bacteroidota</taxon>
        <taxon>Flavobacteriia</taxon>
        <taxon>Flavobacteriales</taxon>
        <taxon>Flavobacteriaceae</taxon>
        <taxon>Sinomicrobium</taxon>
    </lineage>
</organism>
<evidence type="ECO:0000313" key="2">
    <source>
        <dbReference type="Proteomes" id="UP000267469"/>
    </source>
</evidence>
<reference evidence="1 2" key="1">
    <citation type="submission" date="2018-10" db="EMBL/GenBank/DDBJ databases">
        <title>Sinomicrobium pectinilyticum sp. nov., a pectinase-producing bacterium isolated from alkaline and saline soil, and emended description of the genus Sinomicrobium.</title>
        <authorList>
            <person name="Cheng B."/>
            <person name="Li C."/>
            <person name="Lai Q."/>
            <person name="Du M."/>
            <person name="Shao Z."/>
            <person name="Xu P."/>
            <person name="Yang C."/>
        </authorList>
    </citation>
    <scope>NUCLEOTIDE SEQUENCE [LARGE SCALE GENOMIC DNA]</scope>
    <source>
        <strain evidence="1 2">5DNS001</strain>
    </source>
</reference>
<protein>
    <submittedName>
        <fullName evidence="1">Uncharacterized protein</fullName>
    </submittedName>
</protein>
<dbReference type="Proteomes" id="UP000267469">
    <property type="component" value="Unassembled WGS sequence"/>
</dbReference>
<name>A0A3N0EQD0_SINP1</name>
<sequence>MIRTLFASEVEFQKKIERFRSTGALHKHPFLGFYYTEGVKYVMYDLFKTQKLLLRIAREASCLSETSFISIRMYGSCIEFRDRDGRVLQKRKEEEPVPIPRDTSFCLYWIGRTLLLPTEY</sequence>
<comment type="caution">
    <text evidence="1">The sequence shown here is derived from an EMBL/GenBank/DDBJ whole genome shotgun (WGS) entry which is preliminary data.</text>
</comment>
<proteinExistence type="predicted"/>
<keyword evidence="2" id="KW-1185">Reference proteome</keyword>
<gene>
    <name evidence="1" type="ORF">ED312_07185</name>
</gene>
<dbReference type="EMBL" id="RJTM01000035">
    <property type="protein sequence ID" value="RNL89889.1"/>
    <property type="molecule type" value="Genomic_DNA"/>
</dbReference>